<keyword evidence="1" id="KW-1133">Transmembrane helix</keyword>
<comment type="caution">
    <text evidence="2">The sequence shown here is derived from an EMBL/GenBank/DDBJ whole genome shotgun (WGS) entry which is preliminary data.</text>
</comment>
<dbReference type="Proteomes" id="UP000297834">
    <property type="component" value="Unassembled WGS sequence"/>
</dbReference>
<dbReference type="STRING" id="1120977.GCA_000619845_00207"/>
<organism evidence="2 3">
    <name type="scientific">Alkanindiges illinoisensis</name>
    <dbReference type="NCBI Taxonomy" id="197183"/>
    <lineage>
        <taxon>Bacteria</taxon>
        <taxon>Pseudomonadati</taxon>
        <taxon>Pseudomonadota</taxon>
        <taxon>Gammaproteobacteria</taxon>
        <taxon>Moraxellales</taxon>
        <taxon>Moraxellaceae</taxon>
        <taxon>Alkanindiges</taxon>
    </lineage>
</organism>
<accession>A0A4Y7XEB6</accession>
<name>A0A4Y7XEB6_9GAMM</name>
<dbReference type="EMBL" id="SNTY01000012">
    <property type="protein sequence ID" value="TEU30110.1"/>
    <property type="molecule type" value="Genomic_DNA"/>
</dbReference>
<keyword evidence="3" id="KW-1185">Reference proteome</keyword>
<keyword evidence="1" id="KW-0472">Membrane</keyword>
<sequence>MSPMQKFVISSEQSLLAKRHRRNVFRARIISACSVKNVVAVFIHAGLIVFFVVITTALYAFMSTLVRGGI</sequence>
<keyword evidence="1" id="KW-0812">Transmembrane</keyword>
<dbReference type="AlphaFoldDB" id="A0A4Y7XEB6"/>
<protein>
    <submittedName>
        <fullName evidence="2">Uncharacterized protein</fullName>
    </submittedName>
</protein>
<evidence type="ECO:0000313" key="3">
    <source>
        <dbReference type="Proteomes" id="UP000297834"/>
    </source>
</evidence>
<proteinExistence type="predicted"/>
<gene>
    <name evidence="2" type="ORF">E2B99_03465</name>
</gene>
<reference evidence="2 3" key="1">
    <citation type="submission" date="2019-03" db="EMBL/GenBank/DDBJ databases">
        <title>Alkanindiges illinoisensis: a potential pathogenic isolated from ascites of a gastric cancer patient with abdominal metastasis.</title>
        <authorList>
            <person name="Hu X."/>
            <person name="Yang B."/>
            <person name="Yan X."/>
            <person name="Lin L."/>
            <person name="Zhao H."/>
            <person name="Zhou F."/>
            <person name="Su B."/>
            <person name="Chen J."/>
            <person name="Rui Y."/>
            <person name="Wang Q."/>
            <person name="Zheng L."/>
        </authorList>
    </citation>
    <scope>NUCLEOTIDE SEQUENCE [LARGE SCALE GENOMIC DNA]</scope>
    <source>
        <strain evidence="2 3">NFYY 23406</strain>
    </source>
</reference>
<dbReference type="OrthoDB" id="9852220at2"/>
<feature type="transmembrane region" description="Helical" evidence="1">
    <location>
        <begin position="38"/>
        <end position="62"/>
    </location>
</feature>
<evidence type="ECO:0000313" key="2">
    <source>
        <dbReference type="EMBL" id="TEU30110.1"/>
    </source>
</evidence>
<evidence type="ECO:0000256" key="1">
    <source>
        <dbReference type="SAM" id="Phobius"/>
    </source>
</evidence>
<dbReference type="RefSeq" id="WP_134243590.1">
    <property type="nucleotide sequence ID" value="NZ_SNTY01000012.1"/>
</dbReference>